<sequence>MGLYITSGALASFKEMDEEAFQHYSSVFKNINKLLELNGLTPYEEPAELEDGPLELGGFSYDFIHHLRRFYAYCAEYEDWTPTPFSPNSEPNEDSIIDDHASLLTCHLICHSDCTGFYLPVDFIDIIFDNDETPIDGAMIGSSYTLFKELKFIANKLNIQLDEEDTIVNIDAVNKSINTEEDFWREKLVWCELFKAAKHSIRNKAAIIFH</sequence>
<gene>
    <name evidence="1" type="ORF">LCI24_12635</name>
</gene>
<dbReference type="AlphaFoldDB" id="A0A9X4IR82"/>
<reference evidence="1" key="1">
    <citation type="submission" date="2021-09" db="EMBL/GenBank/DDBJ databases">
        <authorList>
            <person name="Smyrli M."/>
        </authorList>
    </citation>
    <scope>NUCLEOTIDE SEQUENCE</scope>
    <source>
        <strain evidence="1">LAR25</strain>
    </source>
</reference>
<dbReference type="Proteomes" id="UP001149303">
    <property type="component" value="Unassembled WGS sequence"/>
</dbReference>
<dbReference type="EMBL" id="JAIWJY010000008">
    <property type="protein sequence ID" value="MDE1207642.1"/>
    <property type="molecule type" value="Genomic_DNA"/>
</dbReference>
<name>A0A9X4IR82_9FLAO</name>
<comment type="caution">
    <text evidence="1">The sequence shown here is derived from an EMBL/GenBank/DDBJ whole genome shotgun (WGS) entry which is preliminary data.</text>
</comment>
<accession>A0A9X4IR82</accession>
<proteinExistence type="predicted"/>
<organism evidence="1 2">
    <name type="scientific">Tenacibaculum larymnensis</name>
    <dbReference type="NCBI Taxonomy" id="2878201"/>
    <lineage>
        <taxon>Bacteria</taxon>
        <taxon>Pseudomonadati</taxon>
        <taxon>Bacteroidota</taxon>
        <taxon>Flavobacteriia</taxon>
        <taxon>Flavobacteriales</taxon>
        <taxon>Flavobacteriaceae</taxon>
        <taxon>Tenacibaculum</taxon>
    </lineage>
</organism>
<evidence type="ECO:0000313" key="2">
    <source>
        <dbReference type="Proteomes" id="UP001149303"/>
    </source>
</evidence>
<dbReference type="RefSeq" id="WP_274640696.1">
    <property type="nucleotide sequence ID" value="NZ_JAIWJY010000008.1"/>
</dbReference>
<keyword evidence="2" id="KW-1185">Reference proteome</keyword>
<protein>
    <submittedName>
        <fullName evidence="1">Uncharacterized protein</fullName>
    </submittedName>
</protein>
<evidence type="ECO:0000313" key="1">
    <source>
        <dbReference type="EMBL" id="MDE1207642.1"/>
    </source>
</evidence>